<evidence type="ECO:0000313" key="3">
    <source>
        <dbReference type="Proteomes" id="UP000027730"/>
    </source>
</evidence>
<feature type="compositionally biased region" description="Polar residues" evidence="1">
    <location>
        <begin position="296"/>
        <end position="320"/>
    </location>
</feature>
<dbReference type="HOGENOM" id="CLU_505224_0_0_1"/>
<dbReference type="AlphaFoldDB" id="A0A074WBI5"/>
<organism evidence="2 3">
    <name type="scientific">Aureobasidium namibiae CBS 147.97</name>
    <dbReference type="NCBI Taxonomy" id="1043004"/>
    <lineage>
        <taxon>Eukaryota</taxon>
        <taxon>Fungi</taxon>
        <taxon>Dikarya</taxon>
        <taxon>Ascomycota</taxon>
        <taxon>Pezizomycotina</taxon>
        <taxon>Dothideomycetes</taxon>
        <taxon>Dothideomycetidae</taxon>
        <taxon>Dothideales</taxon>
        <taxon>Saccotheciaceae</taxon>
        <taxon>Aureobasidium</taxon>
    </lineage>
</organism>
<evidence type="ECO:0000313" key="2">
    <source>
        <dbReference type="EMBL" id="KEQ70475.1"/>
    </source>
</evidence>
<protein>
    <submittedName>
        <fullName evidence="2">Uncharacterized protein</fullName>
    </submittedName>
</protein>
<feature type="region of interest" description="Disordered" evidence="1">
    <location>
        <begin position="214"/>
        <end position="337"/>
    </location>
</feature>
<reference evidence="2 3" key="1">
    <citation type="journal article" date="2014" name="BMC Genomics">
        <title>Genome sequencing of four Aureobasidium pullulans varieties: biotechnological potential, stress tolerance, and description of new species.</title>
        <authorList>
            <person name="Gostin Ar C."/>
            <person name="Ohm R.A."/>
            <person name="Kogej T."/>
            <person name="Sonjak S."/>
            <person name="Turk M."/>
            <person name="Zajc J."/>
            <person name="Zalar P."/>
            <person name="Grube M."/>
            <person name="Sun H."/>
            <person name="Han J."/>
            <person name="Sharma A."/>
            <person name="Chiniquy J."/>
            <person name="Ngan C.Y."/>
            <person name="Lipzen A."/>
            <person name="Barry K."/>
            <person name="Grigoriev I.V."/>
            <person name="Gunde-Cimerman N."/>
        </authorList>
    </citation>
    <scope>NUCLEOTIDE SEQUENCE [LARGE SCALE GENOMIC DNA]</scope>
    <source>
        <strain evidence="2 3">CBS 147.97</strain>
    </source>
</reference>
<dbReference type="EMBL" id="KL584717">
    <property type="protein sequence ID" value="KEQ70475.1"/>
    <property type="molecule type" value="Genomic_DNA"/>
</dbReference>
<sequence length="539" mass="60026">MSLPSQGLREPRGLPPKPYAAEDDAVVQQWQSNGGAERAELMPPREAVLPASSSGHEMQPEVSAQGLYPWQVSYSQAERYHISEGPEDNTRPANLRKTNEDDFSEQAAVARAQYTRAFPQFDNGLAVDMQGWSQNVAQNMTYYPQTWLGGGGLLRDVVDGAEQDEQTQFDGGTRFDTYTWGTGSDESLPVVAALDMSWQLDSFFRESVDGRRNAASESLSPLSRPRDSRTNQPTSFEEGPLSDMQYPDLGPDMDETAFQHVLPTTERRETEPNNSEGQAKSAALSKALSEARSKRTTSLMEPVSTHSANTLGPHSNSDTIQYPPDMSQPDPHTYLDARDLNHVDGASLRASRSASETSELDISSFLDSQEPATAHQPKPIQNNHRPEQIHIYRISEIVVDICRSPRDQREKEAIRLLTSLGLSQSQQHRAFKIYADMAAHNKETKKDAEPLVFRKWLCLLIYDVQTRASAANSASKNINDARIKGLFCKEGIHQLKCGHTCRSNEECGMNCVIFSSYPDTPIIDVRMSELPCNECGNWL</sequence>
<evidence type="ECO:0000256" key="1">
    <source>
        <dbReference type="SAM" id="MobiDB-lite"/>
    </source>
</evidence>
<feature type="region of interest" description="Disordered" evidence="1">
    <location>
        <begin position="1"/>
        <end position="43"/>
    </location>
</feature>
<feature type="compositionally biased region" description="Low complexity" evidence="1">
    <location>
        <begin position="279"/>
        <end position="290"/>
    </location>
</feature>
<dbReference type="Proteomes" id="UP000027730">
    <property type="component" value="Unassembled WGS sequence"/>
</dbReference>
<keyword evidence="3" id="KW-1185">Reference proteome</keyword>
<name>A0A074WBI5_9PEZI</name>
<proteinExistence type="predicted"/>
<gene>
    <name evidence="2" type="ORF">M436DRAFT_84567</name>
</gene>
<accession>A0A074WBI5</accession>
<dbReference type="GeneID" id="25417367"/>
<feature type="region of interest" description="Disordered" evidence="1">
    <location>
        <begin position="83"/>
        <end position="104"/>
    </location>
</feature>
<dbReference type="RefSeq" id="XP_013424719.1">
    <property type="nucleotide sequence ID" value="XM_013569265.1"/>
</dbReference>